<dbReference type="AlphaFoldDB" id="A0A074ZLU9"/>
<dbReference type="EMBL" id="KL596740">
    <property type="protein sequence ID" value="KER26727.1"/>
    <property type="molecule type" value="Genomic_DNA"/>
</dbReference>
<proteinExistence type="predicted"/>
<evidence type="ECO:0000256" key="1">
    <source>
        <dbReference type="SAM" id="MobiDB-lite"/>
    </source>
</evidence>
<feature type="compositionally biased region" description="Polar residues" evidence="1">
    <location>
        <begin position="1"/>
        <end position="11"/>
    </location>
</feature>
<accession>A0A074ZLU9</accession>
<evidence type="ECO:0000313" key="3">
    <source>
        <dbReference type="Proteomes" id="UP000054324"/>
    </source>
</evidence>
<dbReference type="GeneID" id="20320271"/>
<dbReference type="Proteomes" id="UP000054324">
    <property type="component" value="Unassembled WGS sequence"/>
</dbReference>
<evidence type="ECO:0000313" key="2">
    <source>
        <dbReference type="EMBL" id="KER26727.1"/>
    </source>
</evidence>
<reference evidence="2 3" key="1">
    <citation type="submission" date="2013-11" db="EMBL/GenBank/DDBJ databases">
        <title>Opisthorchis viverrini - life in the bile duct.</title>
        <authorList>
            <person name="Young N.D."/>
            <person name="Nagarajan N."/>
            <person name="Lin S.J."/>
            <person name="Korhonen P.K."/>
            <person name="Jex A.R."/>
            <person name="Hall R.S."/>
            <person name="Safavi-Hemami H."/>
            <person name="Kaewkong W."/>
            <person name="Bertrand D."/>
            <person name="Gao S."/>
            <person name="Seet Q."/>
            <person name="Wongkham S."/>
            <person name="Teh B.T."/>
            <person name="Wongkham C."/>
            <person name="Intapan P.M."/>
            <person name="Maleewong W."/>
            <person name="Yang X."/>
            <person name="Hu M."/>
            <person name="Wang Z."/>
            <person name="Hofmann A."/>
            <person name="Sternberg P.W."/>
            <person name="Tan P."/>
            <person name="Wang J."/>
            <person name="Gasser R.B."/>
        </authorList>
    </citation>
    <scope>NUCLEOTIDE SEQUENCE [LARGE SCALE GENOMIC DNA]</scope>
</reference>
<name>A0A074ZLU9_OPIVI</name>
<dbReference type="RefSeq" id="XP_009169531.1">
    <property type="nucleotide sequence ID" value="XM_009171267.1"/>
</dbReference>
<gene>
    <name evidence="2" type="ORF">T265_06089</name>
</gene>
<organism evidence="2 3">
    <name type="scientific">Opisthorchis viverrini</name>
    <name type="common">Southeast Asian liver fluke</name>
    <dbReference type="NCBI Taxonomy" id="6198"/>
    <lineage>
        <taxon>Eukaryota</taxon>
        <taxon>Metazoa</taxon>
        <taxon>Spiralia</taxon>
        <taxon>Lophotrochozoa</taxon>
        <taxon>Platyhelminthes</taxon>
        <taxon>Trematoda</taxon>
        <taxon>Digenea</taxon>
        <taxon>Opisthorchiida</taxon>
        <taxon>Opisthorchiata</taxon>
        <taxon>Opisthorchiidae</taxon>
        <taxon>Opisthorchis</taxon>
    </lineage>
</organism>
<protein>
    <submittedName>
        <fullName evidence="2">Uncharacterized protein</fullName>
    </submittedName>
</protein>
<dbReference type="CTD" id="20320271"/>
<sequence>MTNRRTASSRAADNRFGRATNDERDRGNRWSTQNMSSLLNSSHTASRLQISLSDIMIASGSSGCVPSSLRKFYHKTLEAGQLQELVPCILVNHADEEFE</sequence>
<dbReference type="KEGG" id="ovi:T265_06089"/>
<feature type="compositionally biased region" description="Basic and acidic residues" evidence="1">
    <location>
        <begin position="12"/>
        <end position="28"/>
    </location>
</feature>
<feature type="region of interest" description="Disordered" evidence="1">
    <location>
        <begin position="1"/>
        <end position="40"/>
    </location>
</feature>
<keyword evidence="3" id="KW-1185">Reference proteome</keyword>
<feature type="compositionally biased region" description="Polar residues" evidence="1">
    <location>
        <begin position="29"/>
        <end position="40"/>
    </location>
</feature>